<keyword evidence="5" id="KW-1185">Reference proteome</keyword>
<organism evidence="4 5">
    <name type="scientific">Naegleria lovaniensis</name>
    <name type="common">Amoeba</name>
    <dbReference type="NCBI Taxonomy" id="51637"/>
    <lineage>
        <taxon>Eukaryota</taxon>
        <taxon>Discoba</taxon>
        <taxon>Heterolobosea</taxon>
        <taxon>Tetramitia</taxon>
        <taxon>Eutetramitia</taxon>
        <taxon>Vahlkampfiidae</taxon>
        <taxon>Naegleria</taxon>
    </lineage>
</organism>
<dbReference type="GO" id="GO:0030170">
    <property type="term" value="F:pyridoxal phosphate binding"/>
    <property type="evidence" value="ECO:0007669"/>
    <property type="project" value="InterPro"/>
</dbReference>
<evidence type="ECO:0000256" key="1">
    <source>
        <dbReference type="ARBA" id="ARBA00001933"/>
    </source>
</evidence>
<dbReference type="PROSITE" id="PS00901">
    <property type="entry name" value="CYS_SYNTHASE"/>
    <property type="match status" value="1"/>
</dbReference>
<evidence type="ECO:0000256" key="2">
    <source>
        <dbReference type="ARBA" id="ARBA00022898"/>
    </source>
</evidence>
<dbReference type="InterPro" id="IPR001926">
    <property type="entry name" value="TrpB-like_PALP"/>
</dbReference>
<dbReference type="InterPro" id="IPR036052">
    <property type="entry name" value="TrpB-like_PALP_sf"/>
</dbReference>
<sequence>MSQQDGPQKVNLGIHGSALDLIGNTPLLSLDRIYNHFFNSHHLTPPKSCRLLAKVEFMQPGGSIKDRAAKKIIELAYNKGELKKGMTVVEMTSGNMGAGLAVICAITGNPFIAVMSEGNSPERAKMLRGLGAQVVLVPQVTGSPGQVTGEDIEQAAKEAKRIALENGAYYVDQFNNEGSILAHETTTGPEIWNQTNGTVNAFVACVGSGGTFIGTSKYLKRVSEGNVKCVAVEPLKCQVLQSTTTTTATTHDHLSQQSIKEKHVLQGTGYGFIPPHWDHALVDDFEHVSDEEAIEYRQLLAEKEGLFVGYSAAANVVASLKYILKSLNSEIVKKVECRTMNDREEGNSNVVLVATVLCDTGLKY</sequence>
<comment type="cofactor">
    <cofactor evidence="1">
        <name>pyridoxal 5'-phosphate</name>
        <dbReference type="ChEBI" id="CHEBI:597326"/>
    </cofactor>
</comment>
<evidence type="ECO:0000313" key="4">
    <source>
        <dbReference type="EMBL" id="KAG2386036.1"/>
    </source>
</evidence>
<reference evidence="4 5" key="1">
    <citation type="journal article" date="2018" name="BMC Genomics">
        <title>The genome of Naegleria lovaniensis, the basis for a comparative approach to unravel pathogenicity factors of the human pathogenic amoeba N. fowleri.</title>
        <authorList>
            <person name="Liechti N."/>
            <person name="Schurch N."/>
            <person name="Bruggmann R."/>
            <person name="Wittwer M."/>
        </authorList>
    </citation>
    <scope>NUCLEOTIDE SEQUENCE [LARGE SCALE GENOMIC DNA]</scope>
    <source>
        <strain evidence="4 5">ATCC 30569</strain>
    </source>
</reference>
<dbReference type="SUPFAM" id="SSF53686">
    <property type="entry name" value="Tryptophan synthase beta subunit-like PLP-dependent enzymes"/>
    <property type="match status" value="1"/>
</dbReference>
<dbReference type="PANTHER" id="PTHR10314">
    <property type="entry name" value="CYSTATHIONINE BETA-SYNTHASE"/>
    <property type="match status" value="1"/>
</dbReference>
<comment type="caution">
    <text evidence="4">The sequence shown here is derived from an EMBL/GenBank/DDBJ whole genome shotgun (WGS) entry which is preliminary data.</text>
</comment>
<dbReference type="EMBL" id="PYSW02000017">
    <property type="protein sequence ID" value="KAG2386036.1"/>
    <property type="molecule type" value="Genomic_DNA"/>
</dbReference>
<protein>
    <recommendedName>
        <fullName evidence="3">Tryptophan synthase beta chain-like PALP domain-containing protein</fullName>
    </recommendedName>
</protein>
<dbReference type="Proteomes" id="UP000816034">
    <property type="component" value="Unassembled WGS sequence"/>
</dbReference>
<accession>A0AA88KM40</accession>
<dbReference type="GO" id="GO:0006535">
    <property type="term" value="P:cysteine biosynthetic process from serine"/>
    <property type="evidence" value="ECO:0007669"/>
    <property type="project" value="InterPro"/>
</dbReference>
<dbReference type="AlphaFoldDB" id="A0AA88KM40"/>
<dbReference type="InterPro" id="IPR050214">
    <property type="entry name" value="Cys_Synth/Cystath_Beta-Synth"/>
</dbReference>
<evidence type="ECO:0000259" key="3">
    <source>
        <dbReference type="Pfam" id="PF00291"/>
    </source>
</evidence>
<dbReference type="Gene3D" id="3.40.50.1100">
    <property type="match status" value="2"/>
</dbReference>
<keyword evidence="2" id="KW-0663">Pyridoxal phosphate</keyword>
<gene>
    <name evidence="4" type="ORF">C9374_003185</name>
</gene>
<dbReference type="GeneID" id="68095640"/>
<dbReference type="CDD" id="cd01561">
    <property type="entry name" value="CBS_like"/>
    <property type="match status" value="1"/>
</dbReference>
<feature type="domain" description="Tryptophan synthase beta chain-like PALP" evidence="3">
    <location>
        <begin position="20"/>
        <end position="321"/>
    </location>
</feature>
<evidence type="ECO:0000313" key="5">
    <source>
        <dbReference type="Proteomes" id="UP000816034"/>
    </source>
</evidence>
<dbReference type="InterPro" id="IPR000634">
    <property type="entry name" value="Ser/Thr_deHydtase_PyrdxlP-BS"/>
</dbReference>
<dbReference type="GO" id="GO:0003824">
    <property type="term" value="F:catalytic activity"/>
    <property type="evidence" value="ECO:0007669"/>
    <property type="project" value="UniProtKB-ARBA"/>
</dbReference>
<name>A0AA88KM40_NAELO</name>
<dbReference type="Pfam" id="PF00291">
    <property type="entry name" value="PALP"/>
    <property type="match status" value="1"/>
</dbReference>
<proteinExistence type="predicted"/>
<dbReference type="InterPro" id="IPR001216">
    <property type="entry name" value="P-phosphate_BS"/>
</dbReference>
<dbReference type="RefSeq" id="XP_044550029.1">
    <property type="nucleotide sequence ID" value="XM_044692685.1"/>
</dbReference>
<dbReference type="PROSITE" id="PS00165">
    <property type="entry name" value="DEHYDRATASE_SER_THR"/>
    <property type="match status" value="1"/>
</dbReference>